<organism evidence="8">
    <name type="scientific">hydrocarbon metagenome</name>
    <dbReference type="NCBI Taxonomy" id="938273"/>
    <lineage>
        <taxon>unclassified sequences</taxon>
        <taxon>metagenomes</taxon>
        <taxon>ecological metagenomes</taxon>
    </lineage>
</organism>
<dbReference type="GO" id="GO:0004563">
    <property type="term" value="F:beta-N-acetylhexosaminidase activity"/>
    <property type="evidence" value="ECO:0007669"/>
    <property type="project" value="UniProtKB-EC"/>
</dbReference>
<evidence type="ECO:0000256" key="2">
    <source>
        <dbReference type="ARBA" id="ARBA00005336"/>
    </source>
</evidence>
<dbReference type="Gene3D" id="3.20.20.300">
    <property type="entry name" value="Glycoside hydrolase, family 3, N-terminal domain"/>
    <property type="match status" value="1"/>
</dbReference>
<name>A0A0W8FV91_9ZZZZ</name>
<evidence type="ECO:0000259" key="7">
    <source>
        <dbReference type="Pfam" id="PF00933"/>
    </source>
</evidence>
<protein>
    <recommendedName>
        <fullName evidence="3">beta-N-acetylhexosaminidase</fullName>
        <ecNumber evidence="3">3.2.1.52</ecNumber>
    </recommendedName>
</protein>
<proteinExistence type="inferred from homology"/>
<comment type="catalytic activity">
    <reaction evidence="1">
        <text>Hydrolysis of terminal non-reducing N-acetyl-D-hexosamine residues in N-acetyl-beta-D-hexosaminides.</text>
        <dbReference type="EC" id="3.2.1.52"/>
    </reaction>
</comment>
<dbReference type="Pfam" id="PF00144">
    <property type="entry name" value="Beta-lactamase"/>
    <property type="match status" value="1"/>
</dbReference>
<dbReference type="InterPro" id="IPR017853">
    <property type="entry name" value="GH"/>
</dbReference>
<evidence type="ECO:0000259" key="6">
    <source>
        <dbReference type="Pfam" id="PF00144"/>
    </source>
</evidence>
<comment type="caution">
    <text evidence="8">The sequence shown here is derived from an EMBL/GenBank/DDBJ whole genome shotgun (WGS) entry which is preliminary data.</text>
</comment>
<keyword evidence="4 8" id="KW-0378">Hydrolase</keyword>
<evidence type="ECO:0000256" key="4">
    <source>
        <dbReference type="ARBA" id="ARBA00022801"/>
    </source>
</evidence>
<comment type="similarity">
    <text evidence="2">Belongs to the glycosyl hydrolase 3 family.</text>
</comment>
<dbReference type="GO" id="GO:0009254">
    <property type="term" value="P:peptidoglycan turnover"/>
    <property type="evidence" value="ECO:0007669"/>
    <property type="project" value="TreeGrafter"/>
</dbReference>
<dbReference type="InterPro" id="IPR001764">
    <property type="entry name" value="Glyco_hydro_3_N"/>
</dbReference>
<dbReference type="EMBL" id="LNQE01000816">
    <property type="protein sequence ID" value="KUG24816.1"/>
    <property type="molecule type" value="Genomic_DNA"/>
</dbReference>
<dbReference type="InterPro" id="IPR012338">
    <property type="entry name" value="Beta-lactam/transpept-like"/>
</dbReference>
<keyword evidence="5 8" id="KW-0326">Glycosidase</keyword>
<dbReference type="InterPro" id="IPR036881">
    <property type="entry name" value="Glyco_hydro_3_C_sf"/>
</dbReference>
<dbReference type="PANTHER" id="PTHR30480">
    <property type="entry name" value="BETA-HEXOSAMINIDASE-RELATED"/>
    <property type="match status" value="1"/>
</dbReference>
<dbReference type="GO" id="GO:0005975">
    <property type="term" value="P:carbohydrate metabolic process"/>
    <property type="evidence" value="ECO:0007669"/>
    <property type="project" value="InterPro"/>
</dbReference>
<dbReference type="SUPFAM" id="SSF56601">
    <property type="entry name" value="beta-lactamase/transpeptidase-like"/>
    <property type="match status" value="1"/>
</dbReference>
<dbReference type="InterPro" id="IPR050226">
    <property type="entry name" value="NagZ_Beta-hexosaminidase"/>
</dbReference>
<dbReference type="InterPro" id="IPR036962">
    <property type="entry name" value="Glyco_hydro_3_N_sf"/>
</dbReference>
<dbReference type="SUPFAM" id="SSF52279">
    <property type="entry name" value="Beta-D-glucan exohydrolase, C-terminal domain"/>
    <property type="match status" value="1"/>
</dbReference>
<reference evidence="8" key="1">
    <citation type="journal article" date="2015" name="Proc. Natl. Acad. Sci. U.S.A.">
        <title>Networks of energetic and metabolic interactions define dynamics in microbial communities.</title>
        <authorList>
            <person name="Embree M."/>
            <person name="Liu J.K."/>
            <person name="Al-Bassam M.M."/>
            <person name="Zengler K."/>
        </authorList>
    </citation>
    <scope>NUCLEOTIDE SEQUENCE</scope>
</reference>
<dbReference type="SUPFAM" id="SSF51445">
    <property type="entry name" value="(Trans)glycosidases"/>
    <property type="match status" value="1"/>
</dbReference>
<gene>
    <name evidence="8" type="ORF">ASZ90_005371</name>
</gene>
<evidence type="ECO:0000256" key="5">
    <source>
        <dbReference type="ARBA" id="ARBA00023295"/>
    </source>
</evidence>
<dbReference type="PANTHER" id="PTHR30480:SF13">
    <property type="entry name" value="BETA-HEXOSAMINIDASE"/>
    <property type="match status" value="1"/>
</dbReference>
<feature type="domain" description="Glycoside hydrolase family 3 N-terminal" evidence="7">
    <location>
        <begin position="54"/>
        <end position="374"/>
    </location>
</feature>
<dbReference type="PROSITE" id="PS00775">
    <property type="entry name" value="GLYCOSYL_HYDROL_F3"/>
    <property type="match status" value="1"/>
</dbReference>
<feature type="domain" description="Beta-lactamase-related" evidence="6">
    <location>
        <begin position="614"/>
        <end position="938"/>
    </location>
</feature>
<dbReference type="InterPro" id="IPR019800">
    <property type="entry name" value="Glyco_hydro_3_AS"/>
</dbReference>
<evidence type="ECO:0000313" key="8">
    <source>
        <dbReference type="EMBL" id="KUG24816.1"/>
    </source>
</evidence>
<dbReference type="AlphaFoldDB" id="A0A0W8FV91"/>
<dbReference type="Pfam" id="PF00933">
    <property type="entry name" value="Glyco_hydro_3"/>
    <property type="match status" value="1"/>
</dbReference>
<evidence type="ECO:0000256" key="1">
    <source>
        <dbReference type="ARBA" id="ARBA00001231"/>
    </source>
</evidence>
<dbReference type="Gene3D" id="3.40.710.10">
    <property type="entry name" value="DD-peptidase/beta-lactamase superfamily"/>
    <property type="match status" value="1"/>
</dbReference>
<dbReference type="EC" id="3.2.1.52" evidence="3"/>
<sequence length="957" mass="108096">MRYTISIIVFLVISLLIPSERVNQYSKPKYTFDKLFPLQIEDLLWVDSVFNSLTLREKVAQLVIPYAYGRDTIEDSRQYRRLKHLVEEEKVGGFLFLQGTIKIQTAILNQLQKISKIPLLISADYERGLGMRLNDAVEFPYKMAFAAAGKPINDYKMGKIVGQEALAIGVHHNYSPLVDVVHDYRNPIINVRSYSSDPEIISIHSEAFIKGMHESKVITTAKHFPGHGATDLDSHNELPLIDLNKDELWEVDLKTFKSAVNAGVKSVMIGHLDVPELTDVNGMPATFSYNVVTRLLKNEIGFDGLVVTDALNMQALTKEYSQKQIGVLSIQAGNDILLFPSNEKEMIDGIVEAINIGRLSEERINESVRKILKVKKWLGIDKNRFVNCEQAEREINKKSHFRLAQDIAEASVTLVKDEAKLIPIDPNKYGKVYSITISDSRFKRTIEEPFPFEKALNDNFGYVKNYRVNFSTKKNEYTKILFEIRQADLVILSIYANVRSSSGRIDLHQEQFDFIDDILDKNKPTVAISLGNPFILSEVTRIPTYLTTYGNVALSQIAALDAILGNTKISGKLPVSLPNTELIIGSGISKSTKGLFFPKNRVDTNYNFSKVDSLMMNALKEKIFPGASIIIGHRNRIVYHQNFGKGTYEKDAKPIDDNSIFDIASLTKVAATTSAVMLLFDKGKINLDDKVEKYLPQFGNGSKDKITIKHLLLHNSGLPAWEPFYKKYTNPDEVIDAIMKMELEFSPGTKYLYSDIGMIVLQKVIEKITNKGIDEYLEENLFNQLQMKNTFFNPSPKVWYNCVPTETDDYWRMQLLKGKVHDETAYLLGGVAGHAGLFSTTEDLANLISTYVNDGYFGSKQIFSKKTIDLFTKKNSNQSTRALGWDTKSAEKSSAGNLFSDDSFGHTGFTGTSIWVDRNEGLFVILLTNRVHPTRSNTKIIQFRPLLHDEIYKAVTD</sequence>
<dbReference type="InterPro" id="IPR001466">
    <property type="entry name" value="Beta-lactam-related"/>
</dbReference>
<dbReference type="Gene3D" id="3.40.50.1700">
    <property type="entry name" value="Glycoside hydrolase family 3 C-terminal domain"/>
    <property type="match status" value="1"/>
</dbReference>
<evidence type="ECO:0000256" key="3">
    <source>
        <dbReference type="ARBA" id="ARBA00012663"/>
    </source>
</evidence>
<accession>A0A0W8FV91</accession>